<evidence type="ECO:0000313" key="2">
    <source>
        <dbReference type="EMBL" id="KAK7809386.1"/>
    </source>
</evidence>
<organism evidence="2 3">
    <name type="scientific">Myodes glareolus</name>
    <name type="common">Bank vole</name>
    <name type="synonym">Clethrionomys glareolus</name>
    <dbReference type="NCBI Taxonomy" id="447135"/>
    <lineage>
        <taxon>Eukaryota</taxon>
        <taxon>Metazoa</taxon>
        <taxon>Chordata</taxon>
        <taxon>Craniata</taxon>
        <taxon>Vertebrata</taxon>
        <taxon>Euteleostomi</taxon>
        <taxon>Mammalia</taxon>
        <taxon>Eutheria</taxon>
        <taxon>Euarchontoglires</taxon>
        <taxon>Glires</taxon>
        <taxon>Rodentia</taxon>
        <taxon>Myomorpha</taxon>
        <taxon>Muroidea</taxon>
        <taxon>Cricetidae</taxon>
        <taxon>Arvicolinae</taxon>
        <taxon>Myodes</taxon>
    </lineage>
</organism>
<sequence>MLGGCSEAEPRQGDLSWRQEQQLQGAGGGGGLTPWCAAWRRDRSSRQGGRAEPTAASAEQCVCASLEHRPTPGWDCCTLSPGHPGSRSPCRQHRSPGYTARVAAHTRSRTQLEGGVRSRVTSLLGTRIRPEQDKKVLE</sequence>
<feature type="region of interest" description="Disordered" evidence="1">
    <location>
        <begin position="1"/>
        <end position="57"/>
    </location>
</feature>
<dbReference type="EMBL" id="JBBHLL010000217">
    <property type="protein sequence ID" value="KAK7809386.1"/>
    <property type="molecule type" value="Genomic_DNA"/>
</dbReference>
<evidence type="ECO:0000256" key="1">
    <source>
        <dbReference type="SAM" id="MobiDB-lite"/>
    </source>
</evidence>
<protein>
    <submittedName>
        <fullName evidence="2">Uncharacterized protein</fullName>
    </submittedName>
</protein>
<comment type="caution">
    <text evidence="2">The sequence shown here is derived from an EMBL/GenBank/DDBJ whole genome shotgun (WGS) entry which is preliminary data.</text>
</comment>
<name>A0AAW0I4U8_MYOGA</name>
<reference evidence="2 3" key="1">
    <citation type="journal article" date="2023" name="bioRxiv">
        <title>Conserved and derived expression patterns and positive selection on dental genes reveal complex evolutionary context of ever-growing rodent molars.</title>
        <authorList>
            <person name="Calamari Z.T."/>
            <person name="Song A."/>
            <person name="Cohen E."/>
            <person name="Akter M."/>
            <person name="Roy R.D."/>
            <person name="Hallikas O."/>
            <person name="Christensen M.M."/>
            <person name="Li P."/>
            <person name="Marangoni P."/>
            <person name="Jernvall J."/>
            <person name="Klein O.D."/>
        </authorList>
    </citation>
    <scope>NUCLEOTIDE SEQUENCE [LARGE SCALE GENOMIC DNA]</scope>
    <source>
        <strain evidence="2">V071</strain>
    </source>
</reference>
<dbReference type="Proteomes" id="UP001488838">
    <property type="component" value="Unassembled WGS sequence"/>
</dbReference>
<proteinExistence type="predicted"/>
<gene>
    <name evidence="2" type="ORF">U0070_014982</name>
</gene>
<accession>A0AAW0I4U8</accession>
<evidence type="ECO:0000313" key="3">
    <source>
        <dbReference type="Proteomes" id="UP001488838"/>
    </source>
</evidence>
<keyword evidence="3" id="KW-1185">Reference proteome</keyword>
<dbReference type="AlphaFoldDB" id="A0AAW0I4U8"/>